<dbReference type="AlphaFoldDB" id="A0A1D9G4U6"/>
<reference evidence="2" key="1">
    <citation type="submission" date="2016-10" db="EMBL/GenBank/DDBJ databases">
        <title>Comparative genomics uncovers the prolific and rare metabolic potential of the cyanobacterial genus Moorea.</title>
        <authorList>
            <person name="Leao T."/>
            <person name="Castelao G."/>
            <person name="Korobeynikov A."/>
            <person name="Monroe E.A."/>
            <person name="Podell S."/>
            <person name="Glukhov E."/>
            <person name="Allen E."/>
            <person name="Gerwick W.H."/>
            <person name="Gerwick L."/>
        </authorList>
    </citation>
    <scope>NUCLEOTIDE SEQUENCE [LARGE SCALE GENOMIC DNA]</scope>
    <source>
        <strain evidence="2">JHB</strain>
    </source>
</reference>
<sequence>MIPIVPPTVEVLKDIVLGLIENIYSRYEVKEWIIGMQKEHSIIFPGCMSFGIKNRFAEFVMFALFCINEVGVGKFDSPGEQFIRDVDLEEYLACLNEEDCTERSGNIVRLRPHQIQPVKKVYNTLVGIDCGNGQLLKDIGVFLNRGYFLDLNDYREEALVEYCGSHFVLSYSHNRNNNDLYIEAFEGEKETVAKLLVELNILPNMIKWVNDLIDNEVCRLCRVDDNNNTFVMKTFSSYIEAEIERYSYQKKGHKQTYYLERYYT</sequence>
<evidence type="ECO:0000313" key="2">
    <source>
        <dbReference type="Proteomes" id="UP000176944"/>
    </source>
</evidence>
<proteinExistence type="predicted"/>
<organism evidence="1 2">
    <name type="scientific">Moorena producens (strain JHB)</name>
    <dbReference type="NCBI Taxonomy" id="1454205"/>
    <lineage>
        <taxon>Bacteria</taxon>
        <taxon>Bacillati</taxon>
        <taxon>Cyanobacteriota</taxon>
        <taxon>Cyanophyceae</taxon>
        <taxon>Coleofasciculales</taxon>
        <taxon>Coleofasciculaceae</taxon>
        <taxon>Moorena</taxon>
    </lineage>
</organism>
<dbReference type="Proteomes" id="UP000176944">
    <property type="component" value="Chromosome"/>
</dbReference>
<name>A0A1D9G4U6_MOOP1</name>
<evidence type="ECO:0000313" key="1">
    <source>
        <dbReference type="EMBL" id="AOY82525.1"/>
    </source>
</evidence>
<protein>
    <submittedName>
        <fullName evidence="1">Uncharacterized protein</fullName>
    </submittedName>
</protein>
<dbReference type="EMBL" id="CP017708">
    <property type="protein sequence ID" value="AOY82525.1"/>
    <property type="molecule type" value="Genomic_DNA"/>
</dbReference>
<accession>A0A1D9G4U6</accession>
<gene>
    <name evidence="1" type="ORF">BJP36_24030</name>
</gene>